<accession>A0ABR9ATI3</accession>
<organism evidence="9 10">
    <name type="scientific">Echinicola arenosa</name>
    <dbReference type="NCBI Taxonomy" id="2774144"/>
    <lineage>
        <taxon>Bacteria</taxon>
        <taxon>Pseudomonadati</taxon>
        <taxon>Bacteroidota</taxon>
        <taxon>Cytophagia</taxon>
        <taxon>Cytophagales</taxon>
        <taxon>Cyclobacteriaceae</taxon>
        <taxon>Echinicola</taxon>
    </lineage>
</organism>
<feature type="transmembrane region" description="Helical" evidence="6">
    <location>
        <begin position="20"/>
        <end position="41"/>
    </location>
</feature>
<dbReference type="InterPro" id="IPR025857">
    <property type="entry name" value="MacB_PCD"/>
</dbReference>
<keyword evidence="3 6" id="KW-0812">Transmembrane</keyword>
<reference evidence="9 10" key="1">
    <citation type="submission" date="2020-09" db="EMBL/GenBank/DDBJ databases">
        <title>Echinicola sp. CAU 1574 isolated from sand of Sido Beach.</title>
        <authorList>
            <person name="Kim W."/>
        </authorList>
    </citation>
    <scope>NUCLEOTIDE SEQUENCE [LARGE SCALE GENOMIC DNA]</scope>
    <source>
        <strain evidence="9 10">CAU 1574</strain>
    </source>
</reference>
<keyword evidence="10" id="KW-1185">Reference proteome</keyword>
<feature type="domain" description="ABC3 transporter permease C-terminal" evidence="7">
    <location>
        <begin position="295"/>
        <end position="411"/>
    </location>
</feature>
<feature type="transmembrane region" description="Helical" evidence="6">
    <location>
        <begin position="678"/>
        <end position="703"/>
    </location>
</feature>
<dbReference type="InterPro" id="IPR050250">
    <property type="entry name" value="Macrolide_Exporter_MacB"/>
</dbReference>
<evidence type="ECO:0000256" key="6">
    <source>
        <dbReference type="SAM" id="Phobius"/>
    </source>
</evidence>
<evidence type="ECO:0000259" key="8">
    <source>
        <dbReference type="Pfam" id="PF12704"/>
    </source>
</evidence>
<evidence type="ECO:0000256" key="2">
    <source>
        <dbReference type="ARBA" id="ARBA00022475"/>
    </source>
</evidence>
<comment type="caution">
    <text evidence="9">The sequence shown here is derived from an EMBL/GenBank/DDBJ whole genome shotgun (WGS) entry which is preliminary data.</text>
</comment>
<dbReference type="Pfam" id="PF02687">
    <property type="entry name" value="FtsX"/>
    <property type="match status" value="2"/>
</dbReference>
<name>A0ABR9ATI3_9BACT</name>
<evidence type="ECO:0000313" key="10">
    <source>
        <dbReference type="Proteomes" id="UP000647133"/>
    </source>
</evidence>
<dbReference type="EMBL" id="JACYTQ010000009">
    <property type="protein sequence ID" value="MBD8490924.1"/>
    <property type="molecule type" value="Genomic_DNA"/>
</dbReference>
<keyword evidence="5 6" id="KW-0472">Membrane</keyword>
<dbReference type="PROSITE" id="PS51257">
    <property type="entry name" value="PROKAR_LIPOPROTEIN"/>
    <property type="match status" value="1"/>
</dbReference>
<feature type="transmembrane region" description="Helical" evidence="6">
    <location>
        <begin position="764"/>
        <end position="784"/>
    </location>
</feature>
<evidence type="ECO:0000256" key="5">
    <source>
        <dbReference type="ARBA" id="ARBA00023136"/>
    </source>
</evidence>
<feature type="transmembrane region" description="Helical" evidence="6">
    <location>
        <begin position="730"/>
        <end position="749"/>
    </location>
</feature>
<keyword evidence="2" id="KW-1003">Cell membrane</keyword>
<dbReference type="Proteomes" id="UP000647133">
    <property type="component" value="Unassembled WGS sequence"/>
</dbReference>
<evidence type="ECO:0000313" key="9">
    <source>
        <dbReference type="EMBL" id="MBD8490924.1"/>
    </source>
</evidence>
<feature type="transmembrane region" description="Helical" evidence="6">
    <location>
        <begin position="288"/>
        <end position="309"/>
    </location>
</feature>
<feature type="transmembrane region" description="Helical" evidence="6">
    <location>
        <begin position="336"/>
        <end position="358"/>
    </location>
</feature>
<evidence type="ECO:0000256" key="1">
    <source>
        <dbReference type="ARBA" id="ARBA00004651"/>
    </source>
</evidence>
<feature type="domain" description="MacB-like periplasmic core" evidence="8">
    <location>
        <begin position="435"/>
        <end position="643"/>
    </location>
</feature>
<dbReference type="InterPro" id="IPR003838">
    <property type="entry name" value="ABC3_permease_C"/>
</dbReference>
<dbReference type="Pfam" id="PF12704">
    <property type="entry name" value="MacB_PCD"/>
    <property type="match status" value="2"/>
</dbReference>
<sequence>MLRNYLIIAWRNLLRNKLRAAIHILGLAIGIAACFVIYNMLSYEYGFNRDVPGYDKIFRITTVTSHGEDRWPNVGVPFPMGDAVKDEVGGVESLARIFDNANAMVGLAERPTAFGRQRHVVYTEDKYFDIFPAKWLGGNPEKALNRPNTVVLTQSSVNKYFGEISVQEALGKELIYNDSISVQVTGIIEDIKENNDLIYTDYISLSTLTSSTSARKFINAENWDNVNSASQLYVQLSHPQQLSSYETSLDQIIDKYLNNEEGWSTEFFIEPLSDLHFTVNPNHTANKFTLMGLSIMAVFILMIACMNFINLETAQAIVRAKEIGIRKTLGSSRFQLMLQFFSETLVIALLALMLALLLTEFSVHYFAEMIPADMEINYLSTGNILFLLGLVVLVTLLSAIYPALMLTGYNPVKAIKNQLKDIHQNRWGYFVRKNLTVLQFTLSIGFIIGVLVISHQLKYLANESMGFNKELVLYADTPFLDESGRNDQLKESLERLSFVKSVSLSGDILASRSLFTTTIERHKGEEIEELGIQAKNGDSLFVDTYEVPLLVGKRIENDSTEILINETFMKDLGYDFPADAIGEQLVLYGERNVEVVGVVKDFNSRSLYEQIRPLVIFYEPEYFTKINVKLQANTNLQEAKSLLDKEMKELYPEEDSGFRFFDELVANFYQSEQKLQEVLSFATVLAILISGMGLFGLSAFTIAQRTKEISIRKVLGASASQILVLISREYMVLILIAFVLAVVPTWLLLEEWLKQFAYRTPMPISLYLLAGFLAFLLCVVIVGLHSLRTINRNPSEVLKSE</sequence>
<dbReference type="RefSeq" id="WP_192011800.1">
    <property type="nucleotide sequence ID" value="NZ_JACYTQ010000009.1"/>
</dbReference>
<dbReference type="PANTHER" id="PTHR30572:SF18">
    <property type="entry name" value="ABC-TYPE MACROLIDE FAMILY EXPORT SYSTEM PERMEASE COMPONENT 2"/>
    <property type="match status" value="1"/>
</dbReference>
<dbReference type="PANTHER" id="PTHR30572">
    <property type="entry name" value="MEMBRANE COMPONENT OF TRANSPORTER-RELATED"/>
    <property type="match status" value="1"/>
</dbReference>
<feature type="transmembrane region" description="Helical" evidence="6">
    <location>
        <begin position="435"/>
        <end position="454"/>
    </location>
</feature>
<keyword evidence="4 6" id="KW-1133">Transmembrane helix</keyword>
<feature type="domain" description="ABC3 transporter permease C-terminal" evidence="7">
    <location>
        <begin position="681"/>
        <end position="794"/>
    </location>
</feature>
<feature type="transmembrane region" description="Helical" evidence="6">
    <location>
        <begin position="378"/>
        <end position="404"/>
    </location>
</feature>
<gene>
    <name evidence="9" type="ORF">IFO69_19380</name>
</gene>
<proteinExistence type="predicted"/>
<evidence type="ECO:0000256" key="4">
    <source>
        <dbReference type="ARBA" id="ARBA00022989"/>
    </source>
</evidence>
<evidence type="ECO:0000259" key="7">
    <source>
        <dbReference type="Pfam" id="PF02687"/>
    </source>
</evidence>
<feature type="domain" description="MacB-like periplasmic core" evidence="8">
    <location>
        <begin position="21"/>
        <end position="251"/>
    </location>
</feature>
<comment type="subcellular location">
    <subcellularLocation>
        <location evidence="1">Cell membrane</location>
        <topology evidence="1">Multi-pass membrane protein</topology>
    </subcellularLocation>
</comment>
<evidence type="ECO:0000256" key="3">
    <source>
        <dbReference type="ARBA" id="ARBA00022692"/>
    </source>
</evidence>
<protein>
    <submittedName>
        <fullName evidence="9">ABC transporter permease</fullName>
    </submittedName>
</protein>